<feature type="transmembrane region" description="Helical" evidence="7">
    <location>
        <begin position="172"/>
        <end position="191"/>
    </location>
</feature>
<reference evidence="10" key="1">
    <citation type="journal article" date="2019" name="Int. J. Syst. Evol. Microbiol.">
        <title>The Global Catalogue of Microorganisms (GCM) 10K type strain sequencing project: providing services to taxonomists for standard genome sequencing and annotation.</title>
        <authorList>
            <consortium name="The Broad Institute Genomics Platform"/>
            <consortium name="The Broad Institute Genome Sequencing Center for Infectious Disease"/>
            <person name="Wu L."/>
            <person name="Ma J."/>
        </authorList>
    </citation>
    <scope>NUCLEOTIDE SEQUENCE [LARGE SCALE GENOMIC DNA]</scope>
    <source>
        <strain evidence="10">CGMCC 1.12295</strain>
    </source>
</reference>
<evidence type="ECO:0000313" key="10">
    <source>
        <dbReference type="Proteomes" id="UP001597301"/>
    </source>
</evidence>
<dbReference type="EMBL" id="JBHUEO010000041">
    <property type="protein sequence ID" value="MFD1707716.1"/>
    <property type="molecule type" value="Genomic_DNA"/>
</dbReference>
<feature type="transmembrane region" description="Helical" evidence="7">
    <location>
        <begin position="149"/>
        <end position="166"/>
    </location>
</feature>
<keyword evidence="10" id="KW-1185">Reference proteome</keyword>
<evidence type="ECO:0000256" key="6">
    <source>
        <dbReference type="ARBA" id="ARBA00023136"/>
    </source>
</evidence>
<feature type="transmembrane region" description="Helical" evidence="7">
    <location>
        <begin position="6"/>
        <end position="23"/>
    </location>
</feature>
<proteinExistence type="inferred from homology"/>
<comment type="subcellular location">
    <subcellularLocation>
        <location evidence="1">Cell membrane</location>
        <topology evidence="1">Multi-pass membrane protein</topology>
    </subcellularLocation>
</comment>
<keyword evidence="3" id="KW-1003">Cell membrane</keyword>
<feature type="domain" description="Glycine transporter" evidence="8">
    <location>
        <begin position="92"/>
        <end position="161"/>
    </location>
</feature>
<gene>
    <name evidence="9" type="ORF">ACFSCZ_13395</name>
</gene>
<evidence type="ECO:0000313" key="9">
    <source>
        <dbReference type="EMBL" id="MFD1707716.1"/>
    </source>
</evidence>
<evidence type="ECO:0000256" key="2">
    <source>
        <dbReference type="ARBA" id="ARBA00008193"/>
    </source>
</evidence>
<name>A0ABW4KK25_9BACI</name>
<dbReference type="RefSeq" id="WP_380774512.1">
    <property type="nucleotide sequence ID" value="NZ_JBHUEO010000041.1"/>
</dbReference>
<dbReference type="PANTHER" id="PTHR30506:SF3">
    <property type="entry name" value="UPF0126 INNER MEMBRANE PROTEIN YADS-RELATED"/>
    <property type="match status" value="1"/>
</dbReference>
<feature type="transmembrane region" description="Helical" evidence="7">
    <location>
        <begin position="30"/>
        <end position="50"/>
    </location>
</feature>
<organism evidence="9 10">
    <name type="scientific">Siminovitchia sediminis</name>
    <dbReference type="NCBI Taxonomy" id="1274353"/>
    <lineage>
        <taxon>Bacteria</taxon>
        <taxon>Bacillati</taxon>
        <taxon>Bacillota</taxon>
        <taxon>Bacilli</taxon>
        <taxon>Bacillales</taxon>
        <taxon>Bacillaceae</taxon>
        <taxon>Siminovitchia</taxon>
    </lineage>
</organism>
<feature type="transmembrane region" description="Helical" evidence="7">
    <location>
        <begin position="62"/>
        <end position="79"/>
    </location>
</feature>
<accession>A0ABW4KK25</accession>
<evidence type="ECO:0000256" key="5">
    <source>
        <dbReference type="ARBA" id="ARBA00022989"/>
    </source>
</evidence>
<dbReference type="Pfam" id="PF03458">
    <property type="entry name" value="Gly_transporter"/>
    <property type="match status" value="2"/>
</dbReference>
<dbReference type="PANTHER" id="PTHR30506">
    <property type="entry name" value="INNER MEMBRANE PROTEIN"/>
    <property type="match status" value="1"/>
</dbReference>
<keyword evidence="5 7" id="KW-1133">Transmembrane helix</keyword>
<evidence type="ECO:0000256" key="7">
    <source>
        <dbReference type="SAM" id="Phobius"/>
    </source>
</evidence>
<evidence type="ECO:0000256" key="3">
    <source>
        <dbReference type="ARBA" id="ARBA00022475"/>
    </source>
</evidence>
<keyword evidence="6 7" id="KW-0472">Membrane</keyword>
<feature type="domain" description="Glycine transporter" evidence="8">
    <location>
        <begin position="5"/>
        <end position="77"/>
    </location>
</feature>
<protein>
    <submittedName>
        <fullName evidence="9">Trimeric intracellular cation channel family protein</fullName>
    </submittedName>
</protein>
<comment type="caution">
    <text evidence="9">The sequence shown here is derived from an EMBL/GenBank/DDBJ whole genome shotgun (WGS) entry which is preliminary data.</text>
</comment>
<keyword evidence="4 7" id="KW-0812">Transmembrane</keyword>
<dbReference type="InterPro" id="IPR005115">
    <property type="entry name" value="Gly_transporter"/>
</dbReference>
<comment type="similarity">
    <text evidence="2">Belongs to the UPF0126 family.</text>
</comment>
<evidence type="ECO:0000256" key="1">
    <source>
        <dbReference type="ARBA" id="ARBA00004651"/>
    </source>
</evidence>
<evidence type="ECO:0000259" key="8">
    <source>
        <dbReference type="Pfam" id="PF03458"/>
    </source>
</evidence>
<dbReference type="Proteomes" id="UP001597301">
    <property type="component" value="Unassembled WGS sequence"/>
</dbReference>
<evidence type="ECO:0000256" key="4">
    <source>
        <dbReference type="ARBA" id="ARBA00022692"/>
    </source>
</evidence>
<sequence length="200" mass="21392">MVWDILNIVGTLAFAISGAMVAMEEEYDILGGYVLGFTTAFGGGTIRNLLIGIPIQDIWQQGNLFIIASLAITVVFLLPTGWLQYWNKWGIFFDALGLAAFAIQGALSAVQVQAPLSAVIVAATLTGSGGGIIRDVFAGRKPLVFRAEIYALWAALGGVVIGLGFINGPWTAGILFAAIVVCRMLSVHFKWKLPKRTMTS</sequence>